<keyword evidence="5" id="KW-1185">Reference proteome</keyword>
<accession>A0A6G1F1G6</accession>
<comment type="similarity">
    <text evidence="1">Belongs to the WAPL family.</text>
</comment>
<dbReference type="EMBL" id="SPHZ02000002">
    <property type="protein sequence ID" value="KAF0930724.1"/>
    <property type="molecule type" value="Genomic_DNA"/>
</dbReference>
<sequence length="832" mass="90223">MWDFDEDPPPPPRVEGRRRRGRGGGGRGGEYSEPPTVAATSLMEAEEYGEMMESVDEVNFALDGLRATAPRRVRRASFLALLGICASAPRRRVLRAQGLVQQIIDAILVLNIDDPPCTIGAAALLFILASDVQENHLLDSESCVHFLLKLLNPPVNAVDAKAPSIGSKLLGISKVQMLNGPNKDSDCISEEILSKVEEILLSCQEIKPLDKDDKKTTRPELCPKWLALLTMEKACLSAVSVEETSDTVTRVGGNFKETLRDLGGLDRIFDVMVNCHSTLENLIKDTSTSALDLKEGISLQSAALLLKCLKILENATFLSDENKTHLLNMSRKLSPKCSPVSLVGVIISTIESLSALSILQNSSTVSSFTYPKSSKASQESCYADVKGGTSFNDGKRKNSKKKNLLPNQTHHSCLSSKSEVSHITISSGSDAGLSQKAFNCSPSISSNGASSGSLGERHSTGSGLKLNIKKDRGNANSIRGSSGWISIRAHSSDGNSREMAKRRRLSENVNSDNGGGDDPFAFDDVDKEPSNWELFGPKKKSPQRHQEKSGNGVLIASHESDQPEDINQSGTTSFFSSKDESSLLEDCLLASVKVLMNLANDNPSGCELIASCGGLNTMASLIIKHFPSFCFFVDDNYHTRNRASSFRDVNLDHDLSSSQNSKAHQVKIKQLRDYELDFLVAILGLLVNLVEKDSLNRVRLSSACVPVDLSQNPQSEETQRGVIPLLCSVFLASQGASEASGTISPDDEESLMQGAREAEMMIVEAYAALLLAFLSTESMKVRGAICSCLPNNSLKILVPALEKFVAFHLQLNMITEETHSAVTEVIEKCKLS</sequence>
<dbReference type="InterPro" id="IPR022771">
    <property type="entry name" value="WAPL_C"/>
</dbReference>
<dbReference type="InterPro" id="IPR039874">
    <property type="entry name" value="WAPL"/>
</dbReference>
<gene>
    <name evidence="4" type="ORF">E2562_034917</name>
</gene>
<feature type="region of interest" description="Disordered" evidence="2">
    <location>
        <begin position="1"/>
        <end position="35"/>
    </location>
</feature>
<evidence type="ECO:0000259" key="3">
    <source>
        <dbReference type="Pfam" id="PF07814"/>
    </source>
</evidence>
<evidence type="ECO:0000313" key="4">
    <source>
        <dbReference type="EMBL" id="KAF0930724.1"/>
    </source>
</evidence>
<organism evidence="4 5">
    <name type="scientific">Oryza meyeriana var. granulata</name>
    <dbReference type="NCBI Taxonomy" id="110450"/>
    <lineage>
        <taxon>Eukaryota</taxon>
        <taxon>Viridiplantae</taxon>
        <taxon>Streptophyta</taxon>
        <taxon>Embryophyta</taxon>
        <taxon>Tracheophyta</taxon>
        <taxon>Spermatophyta</taxon>
        <taxon>Magnoliopsida</taxon>
        <taxon>Liliopsida</taxon>
        <taxon>Poales</taxon>
        <taxon>Poaceae</taxon>
        <taxon>BOP clade</taxon>
        <taxon>Oryzoideae</taxon>
        <taxon>Oryzeae</taxon>
        <taxon>Oryzinae</taxon>
        <taxon>Oryza</taxon>
        <taxon>Oryza meyeriana</taxon>
    </lineage>
</organism>
<comment type="caution">
    <text evidence="4">The sequence shown here is derived from an EMBL/GenBank/DDBJ whole genome shotgun (WGS) entry which is preliminary data.</text>
</comment>
<feature type="compositionally biased region" description="Low complexity" evidence="2">
    <location>
        <begin position="445"/>
        <end position="454"/>
    </location>
</feature>
<dbReference type="Gene3D" id="1.25.10.10">
    <property type="entry name" value="Leucine-rich Repeat Variant"/>
    <property type="match status" value="2"/>
</dbReference>
<dbReference type="OrthoDB" id="78088at2759"/>
<dbReference type="InterPro" id="IPR011989">
    <property type="entry name" value="ARM-like"/>
</dbReference>
<protein>
    <recommendedName>
        <fullName evidence="3">Wings apart-like protein C-terminal domain-containing protein</fullName>
    </recommendedName>
</protein>
<dbReference type="PANTHER" id="PTHR22100">
    <property type="entry name" value="WINGS APART-LIKE PROTEIN HOMOLOG"/>
    <property type="match status" value="1"/>
</dbReference>
<dbReference type="Pfam" id="PF07814">
    <property type="entry name" value="WAPL"/>
    <property type="match status" value="1"/>
</dbReference>
<dbReference type="AlphaFoldDB" id="A0A6G1F1G6"/>
<evidence type="ECO:0000256" key="2">
    <source>
        <dbReference type="SAM" id="MobiDB-lite"/>
    </source>
</evidence>
<feature type="region of interest" description="Disordered" evidence="2">
    <location>
        <begin position="392"/>
        <end position="417"/>
    </location>
</feature>
<dbReference type="SUPFAM" id="SSF48371">
    <property type="entry name" value="ARM repeat"/>
    <property type="match status" value="1"/>
</dbReference>
<name>A0A6G1F1G6_9ORYZ</name>
<feature type="region of interest" description="Disordered" evidence="2">
    <location>
        <begin position="486"/>
        <end position="550"/>
    </location>
</feature>
<evidence type="ECO:0000256" key="1">
    <source>
        <dbReference type="ARBA" id="ARBA00006854"/>
    </source>
</evidence>
<proteinExistence type="inferred from homology"/>
<dbReference type="PANTHER" id="PTHR22100:SF13">
    <property type="entry name" value="WINGS APART-LIKE PROTEIN HOMOLOG"/>
    <property type="match status" value="1"/>
</dbReference>
<evidence type="ECO:0000313" key="5">
    <source>
        <dbReference type="Proteomes" id="UP000479710"/>
    </source>
</evidence>
<dbReference type="Proteomes" id="UP000479710">
    <property type="component" value="Unassembled WGS sequence"/>
</dbReference>
<feature type="compositionally biased region" description="Polar residues" evidence="2">
    <location>
        <begin position="405"/>
        <end position="417"/>
    </location>
</feature>
<feature type="domain" description="Wings apart-like protein C-terminal" evidence="3">
    <location>
        <begin position="41"/>
        <end position="626"/>
    </location>
</feature>
<dbReference type="InterPro" id="IPR016024">
    <property type="entry name" value="ARM-type_fold"/>
</dbReference>
<reference evidence="4 5" key="1">
    <citation type="submission" date="2019-11" db="EMBL/GenBank/DDBJ databases">
        <title>Whole genome sequence of Oryza granulata.</title>
        <authorList>
            <person name="Li W."/>
        </authorList>
    </citation>
    <scope>NUCLEOTIDE SEQUENCE [LARGE SCALE GENOMIC DNA]</scope>
    <source>
        <strain evidence="5">cv. Menghai</strain>
        <tissue evidence="4">Leaf</tissue>
    </source>
</reference>
<feature type="region of interest" description="Disordered" evidence="2">
    <location>
        <begin position="445"/>
        <end position="468"/>
    </location>
</feature>
<dbReference type="FunFam" id="1.25.10.10:FF:000519">
    <property type="entry name" value="WAPL (Wings apart-like protein regulation of heterochromatin) protein"/>
    <property type="match status" value="1"/>
</dbReference>